<sequence>MSKSTSAEVFDRPEIFLSLGLALLDQNKAAAVEELIADTLARHPDDPLYENVARIIRTRKLPAWHASMLRDTPRNVAYRAAIEGLAAGRVVLDIGTGSGLLAMMAARAGAKRVIACEANPLVAAAARRIVAANGFEDVITVHACHSTKLTREMIGDAGAELVVSEIFAADLVGEGVLPALEHARAELCAPGALFVPEAAGLRVALAELDNVEAPPRMVEGFDLAEFLALYANTEFIDPVGRRVCLRSEPADLAVLNWNIPSPVPVTGHAQTSVTATGGMINAVVQWLKIDFGNGITYENPPGGDAAAHWHPIAYFLPEPVNTEAGQTLEVEAFYHATTLKVWSRSG</sequence>
<dbReference type="GO" id="GO:0042054">
    <property type="term" value="F:histone methyltransferase activity"/>
    <property type="evidence" value="ECO:0007669"/>
    <property type="project" value="TreeGrafter"/>
</dbReference>
<dbReference type="PANTHER" id="PTHR11006">
    <property type="entry name" value="PROTEIN ARGININE N-METHYLTRANSFERASE"/>
    <property type="match status" value="1"/>
</dbReference>
<dbReference type="PANTHER" id="PTHR11006:SF4">
    <property type="entry name" value="PROTEIN ARGININE N-METHYLTRANSFERASE 7"/>
    <property type="match status" value="1"/>
</dbReference>
<dbReference type="SUPFAM" id="SSF53335">
    <property type="entry name" value="S-adenosyl-L-methionine-dependent methyltransferases"/>
    <property type="match status" value="1"/>
</dbReference>
<dbReference type="AlphaFoldDB" id="A0A1A7BFN8"/>
<dbReference type="InterPro" id="IPR029063">
    <property type="entry name" value="SAM-dependent_MTases_sf"/>
</dbReference>
<dbReference type="EMBL" id="LZYB01000006">
    <property type="protein sequence ID" value="OBV10222.1"/>
    <property type="molecule type" value="Genomic_DNA"/>
</dbReference>
<protein>
    <submittedName>
        <fullName evidence="1">TPR domain-containing protein</fullName>
    </submittedName>
</protein>
<evidence type="ECO:0000313" key="2">
    <source>
        <dbReference type="Proteomes" id="UP000092484"/>
    </source>
</evidence>
<dbReference type="PATRIC" id="fig|1300349.4.peg.2177"/>
<dbReference type="GO" id="GO:0016274">
    <property type="term" value="F:protein-arginine N-methyltransferase activity"/>
    <property type="evidence" value="ECO:0007669"/>
    <property type="project" value="InterPro"/>
</dbReference>
<dbReference type="Proteomes" id="UP000092484">
    <property type="component" value="Unassembled WGS sequence"/>
</dbReference>
<comment type="caution">
    <text evidence="1">The sequence shown here is derived from an EMBL/GenBank/DDBJ whole genome shotgun (WGS) entry which is preliminary data.</text>
</comment>
<dbReference type="STRING" id="1300349.I603_2184"/>
<keyword evidence="2" id="KW-1185">Reference proteome</keyword>
<organism evidence="1 2">
    <name type="scientific">Erythrobacter dokdonensis DSW-74</name>
    <dbReference type="NCBI Taxonomy" id="1300349"/>
    <lineage>
        <taxon>Bacteria</taxon>
        <taxon>Pseudomonadati</taxon>
        <taxon>Pseudomonadota</taxon>
        <taxon>Alphaproteobacteria</taxon>
        <taxon>Sphingomonadales</taxon>
        <taxon>Erythrobacteraceae</taxon>
        <taxon>Erythrobacter/Porphyrobacter group</taxon>
        <taxon>Erythrobacter</taxon>
    </lineage>
</organism>
<dbReference type="CDD" id="cd02440">
    <property type="entry name" value="AdoMet_MTases"/>
    <property type="match status" value="1"/>
</dbReference>
<dbReference type="Gene3D" id="3.40.50.150">
    <property type="entry name" value="Vaccinia Virus protein VP39"/>
    <property type="match status" value="1"/>
</dbReference>
<dbReference type="InterPro" id="IPR025799">
    <property type="entry name" value="Arg_MeTrfase"/>
</dbReference>
<dbReference type="PROSITE" id="PS51678">
    <property type="entry name" value="SAM_MT_PRMT"/>
    <property type="match status" value="1"/>
</dbReference>
<dbReference type="Pfam" id="PF06325">
    <property type="entry name" value="PrmA"/>
    <property type="match status" value="1"/>
</dbReference>
<gene>
    <name evidence="1" type="ORF">I603_2184</name>
</gene>
<accession>A0A1A7BFN8</accession>
<reference evidence="1 2" key="1">
    <citation type="submission" date="2016-06" db="EMBL/GenBank/DDBJ databases">
        <title>Genome sequence of Porphyrobacter dokdonensis DSW-74.</title>
        <authorList>
            <person name="Kim J.F."/>
            <person name="Song J.Y."/>
        </authorList>
    </citation>
    <scope>NUCLEOTIDE SEQUENCE [LARGE SCALE GENOMIC DNA]</scope>
    <source>
        <strain evidence="1 2">DSW-74</strain>
    </source>
</reference>
<evidence type="ECO:0000313" key="1">
    <source>
        <dbReference type="EMBL" id="OBV10222.1"/>
    </source>
</evidence>
<name>A0A1A7BFN8_9SPHN</name>
<proteinExistence type="predicted"/>
<dbReference type="RefSeq" id="WP_068864955.1">
    <property type="nucleotide sequence ID" value="NZ_LZYB01000006.1"/>
</dbReference>
<dbReference type="Gene3D" id="2.70.160.11">
    <property type="entry name" value="Hnrnp arginine n-methyltransferase1"/>
    <property type="match status" value="1"/>
</dbReference>